<name>A0A0M2R8H8_9PROT</name>
<dbReference type="PROSITE" id="PS51186">
    <property type="entry name" value="GNAT"/>
    <property type="match status" value="1"/>
</dbReference>
<evidence type="ECO:0000259" key="1">
    <source>
        <dbReference type="PROSITE" id="PS51186"/>
    </source>
</evidence>
<keyword evidence="3" id="KW-1185">Reference proteome</keyword>
<dbReference type="Pfam" id="PF13508">
    <property type="entry name" value="Acetyltransf_7"/>
    <property type="match status" value="1"/>
</dbReference>
<dbReference type="Gene3D" id="3.40.630.90">
    <property type="match status" value="1"/>
</dbReference>
<dbReference type="Proteomes" id="UP000034491">
    <property type="component" value="Unassembled WGS sequence"/>
</dbReference>
<dbReference type="EMBL" id="LANI01000003">
    <property type="protein sequence ID" value="KKJ77986.1"/>
    <property type="molecule type" value="Genomic_DNA"/>
</dbReference>
<reference evidence="2 3" key="1">
    <citation type="submission" date="2015-03" db="EMBL/GenBank/DDBJ databases">
        <title>Genome sequence of Kiloniella sp. P1-1, isolated from the gut microflora of Pacific white shrimp, Penaeus vannamei.</title>
        <authorList>
            <person name="Shao Z."/>
            <person name="Wang L."/>
            <person name="Li X."/>
        </authorList>
    </citation>
    <scope>NUCLEOTIDE SEQUENCE [LARGE SCALE GENOMIC DNA]</scope>
    <source>
        <strain evidence="2 3">P1-1</strain>
    </source>
</reference>
<dbReference type="SUPFAM" id="SSF55729">
    <property type="entry name" value="Acyl-CoA N-acyltransferases (Nat)"/>
    <property type="match status" value="1"/>
</dbReference>
<evidence type="ECO:0000313" key="2">
    <source>
        <dbReference type="EMBL" id="KKJ77986.1"/>
    </source>
</evidence>
<feature type="domain" description="N-acetyltransferase" evidence="1">
    <location>
        <begin position="7"/>
        <end position="144"/>
    </location>
</feature>
<protein>
    <recommendedName>
        <fullName evidence="1">N-acetyltransferase domain-containing protein</fullName>
    </recommendedName>
</protein>
<comment type="caution">
    <text evidence="2">The sequence shown here is derived from an EMBL/GenBank/DDBJ whole genome shotgun (WGS) entry which is preliminary data.</text>
</comment>
<dbReference type="STRING" id="1549748.WH95_06145"/>
<dbReference type="Gene3D" id="3.40.630.30">
    <property type="match status" value="1"/>
</dbReference>
<dbReference type="InterPro" id="IPR052729">
    <property type="entry name" value="Acyl/Acetyltrans_Enzymes"/>
</dbReference>
<dbReference type="AlphaFoldDB" id="A0A0M2R8H8"/>
<accession>A0A0M2R8H8</accession>
<dbReference type="GO" id="GO:0016747">
    <property type="term" value="F:acyltransferase activity, transferring groups other than amino-acyl groups"/>
    <property type="evidence" value="ECO:0007669"/>
    <property type="project" value="InterPro"/>
</dbReference>
<proteinExistence type="predicted"/>
<dbReference type="CDD" id="cd04301">
    <property type="entry name" value="NAT_SF"/>
    <property type="match status" value="1"/>
</dbReference>
<sequence length="295" mass="32972">MDRPEAPSFDDLTLDDAPEIYNLIESLAWTHVVKDLEIMLEVGVFLGARDAKGNLVATGALFPYGKDLASIGMIMVSPESQKQGYGRAVMDALHNHEIAQGRTLCLVATEEGEPLYKKCGYAVAGRIRKFFGSSDQFLKEILVSELSTGLNDTNLRTMFECDLDKVIAMDAQAIGANRRRLFEKRYAQADYAVVAETQKGEIVGFLMATPQRGQHHLGSMVAPDSKTALAMIRYMAERSDKELRIDVPERQEDLHKQLPLLGFKLIANPPAMIRHQNVFPGCRERYWSLMSQAYA</sequence>
<dbReference type="InterPro" id="IPR016181">
    <property type="entry name" value="Acyl_CoA_acyltransferase"/>
</dbReference>
<dbReference type="InterPro" id="IPR000182">
    <property type="entry name" value="GNAT_dom"/>
</dbReference>
<dbReference type="Pfam" id="PF18014">
    <property type="entry name" value="Acetyltransf_18"/>
    <property type="match status" value="1"/>
</dbReference>
<dbReference type="PANTHER" id="PTHR47237">
    <property type="entry name" value="SLL0310 PROTEIN"/>
    <property type="match status" value="1"/>
</dbReference>
<dbReference type="InterPro" id="IPR041496">
    <property type="entry name" value="YitH/HolE_GNAT"/>
</dbReference>
<organism evidence="2 3">
    <name type="scientific">Kiloniella litopenaei</name>
    <dbReference type="NCBI Taxonomy" id="1549748"/>
    <lineage>
        <taxon>Bacteria</taxon>
        <taxon>Pseudomonadati</taxon>
        <taxon>Pseudomonadota</taxon>
        <taxon>Alphaproteobacteria</taxon>
        <taxon>Rhodospirillales</taxon>
        <taxon>Kiloniellaceae</taxon>
        <taxon>Kiloniella</taxon>
    </lineage>
</organism>
<dbReference type="PANTHER" id="PTHR47237:SF2">
    <property type="entry name" value="BLL4206 PROTEIN"/>
    <property type="match status" value="1"/>
</dbReference>
<evidence type="ECO:0000313" key="3">
    <source>
        <dbReference type="Proteomes" id="UP000034491"/>
    </source>
</evidence>
<gene>
    <name evidence="2" type="ORF">WH95_06145</name>
</gene>